<evidence type="ECO:0000256" key="8">
    <source>
        <dbReference type="ARBA" id="ARBA00047761"/>
    </source>
</evidence>
<evidence type="ECO:0000256" key="6">
    <source>
        <dbReference type="ARBA" id="ARBA00022912"/>
    </source>
</evidence>
<keyword evidence="7" id="KW-0464">Manganese</keyword>
<protein>
    <recommendedName>
        <fullName evidence="11">Serine/threonine-protein phosphatase</fullName>
        <ecNumber evidence="11">3.1.3.16</ecNumber>
    </recommendedName>
</protein>
<organism evidence="14 15">
    <name type="scientific">Acanthocheilonema viteae</name>
    <name type="common">Filarial nematode worm</name>
    <name type="synonym">Dipetalonema viteae</name>
    <dbReference type="NCBI Taxonomy" id="6277"/>
    <lineage>
        <taxon>Eukaryota</taxon>
        <taxon>Metazoa</taxon>
        <taxon>Ecdysozoa</taxon>
        <taxon>Nematoda</taxon>
        <taxon>Chromadorea</taxon>
        <taxon>Rhabditida</taxon>
        <taxon>Spirurina</taxon>
        <taxon>Spiruromorpha</taxon>
        <taxon>Filarioidea</taxon>
        <taxon>Onchocercidae</taxon>
        <taxon>Acanthocheilonema</taxon>
    </lineage>
</organism>
<dbReference type="InterPro" id="IPR029052">
    <property type="entry name" value="Metallo-depent_PP-like"/>
</dbReference>
<dbReference type="EC" id="3.1.3.16" evidence="11"/>
<dbReference type="PANTHER" id="PTHR11668">
    <property type="entry name" value="SERINE/THREONINE PROTEIN PHOSPHATASE"/>
    <property type="match status" value="1"/>
</dbReference>
<dbReference type="PROSITE" id="PS00125">
    <property type="entry name" value="SER_THR_PHOSPHATASE"/>
    <property type="match status" value="1"/>
</dbReference>
<dbReference type="SMART" id="SM00156">
    <property type="entry name" value="PP2Ac"/>
    <property type="match status" value="1"/>
</dbReference>
<evidence type="ECO:0000256" key="7">
    <source>
        <dbReference type="ARBA" id="ARBA00023211"/>
    </source>
</evidence>
<dbReference type="AlphaFoldDB" id="A0A498SA10"/>
<evidence type="ECO:0000256" key="2">
    <source>
        <dbReference type="ARBA" id="ARBA00005333"/>
    </source>
</evidence>
<dbReference type="Pfam" id="PF16891">
    <property type="entry name" value="STPPase_N"/>
    <property type="match status" value="1"/>
</dbReference>
<dbReference type="GO" id="GO:0006325">
    <property type="term" value="P:chromatin organization"/>
    <property type="evidence" value="ECO:0007669"/>
    <property type="project" value="UniProtKB-KW"/>
</dbReference>
<evidence type="ECO:0000313" key="14">
    <source>
        <dbReference type="EMBL" id="VBB26862.1"/>
    </source>
</evidence>
<dbReference type="InterPro" id="IPR004843">
    <property type="entry name" value="Calcineurin-like_PHP"/>
</dbReference>
<evidence type="ECO:0000256" key="5">
    <source>
        <dbReference type="ARBA" id="ARBA00022853"/>
    </source>
</evidence>
<dbReference type="GO" id="GO:0004722">
    <property type="term" value="F:protein serine/threonine phosphatase activity"/>
    <property type="evidence" value="ECO:0007669"/>
    <property type="project" value="UniProtKB-EC"/>
</dbReference>
<keyword evidence="6" id="KW-0904">Protein phosphatase</keyword>
<proteinExistence type="inferred from homology"/>
<accession>A0A498SA10</accession>
<dbReference type="STRING" id="6277.A0A498SA10"/>
<dbReference type="OrthoDB" id="1930084at2759"/>
<feature type="domain" description="Serine/threonine specific protein phosphatases" evidence="13">
    <location>
        <begin position="256"/>
        <end position="261"/>
    </location>
</feature>
<evidence type="ECO:0000256" key="10">
    <source>
        <dbReference type="ARBA" id="ARBA00062535"/>
    </source>
</evidence>
<dbReference type="Proteomes" id="UP000276991">
    <property type="component" value="Unassembled WGS sequence"/>
</dbReference>
<dbReference type="FunFam" id="3.60.21.10:FF:000004">
    <property type="entry name" value="Serine/threonine-protein phosphatase"/>
    <property type="match status" value="1"/>
</dbReference>
<gene>
    <name evidence="14" type="ORF">NAV_LOCUS1692</name>
</gene>
<dbReference type="GO" id="GO:0005737">
    <property type="term" value="C:cytoplasm"/>
    <property type="evidence" value="ECO:0007669"/>
    <property type="project" value="TreeGrafter"/>
</dbReference>
<evidence type="ECO:0000256" key="11">
    <source>
        <dbReference type="RuleBase" id="RU004273"/>
    </source>
</evidence>
<sequence>MVVAVAAGASAGPVLFSYVGCERGRWRSYQWVTLMAGSVESENVLGIYQTGRGGLRAVDPNEVRLNTLFVCVDEMIKVSYSARNSTLQICLKLQKIHPAVIFASFSYLIHCVHQYTSSFFHHIINMAAEAEKLNLDNIIARLLEELEQLNIFAVRGSKPGKNVQLTENEIKGLCIKSREIFLSQPILLELEAPLKICGDVHGQYYDLLRLFEYGGFPPESNYLFLGDYVDRGKQSLETICLLLAYKIKYPENFFLLRGNHECASINRIYGFYDECKRRYNIKLWKTFTDCFNCLPVAAIIDEKIFCCHGGLSPDLQSMEQIRRIMRPTDVPDQGLLCDLLWSDPDKDVTGWGENDRGVSFTFGPEVVAKFLHKHDLDLICRAHQVVEDGYEFFAKRQLVTLFSAPNYCGEFDNAGSMMTVDETLMCSFQILKPADKKKFPYSGVGSGRPVTPPRTPAPNAKKGKK</sequence>
<dbReference type="PRINTS" id="PR00114">
    <property type="entry name" value="STPHPHTASE"/>
</dbReference>
<comment type="similarity">
    <text evidence="2">Belongs to the PPP phosphatase family. PP-1 subfamily.</text>
</comment>
<dbReference type="InterPro" id="IPR050341">
    <property type="entry name" value="PP1_catalytic_subunit"/>
</dbReference>
<dbReference type="PANTHER" id="PTHR11668:SF300">
    <property type="entry name" value="SERINE_THREONINE-PROTEIN PHOSPHATASE"/>
    <property type="match status" value="1"/>
</dbReference>
<dbReference type="SUPFAM" id="SSF56300">
    <property type="entry name" value="Metallo-dependent phosphatases"/>
    <property type="match status" value="1"/>
</dbReference>
<evidence type="ECO:0000256" key="1">
    <source>
        <dbReference type="ARBA" id="ARBA00001936"/>
    </source>
</evidence>
<evidence type="ECO:0000256" key="9">
    <source>
        <dbReference type="ARBA" id="ARBA00048336"/>
    </source>
</evidence>
<comment type="cofactor">
    <cofactor evidence="1">
        <name>Mn(2+)</name>
        <dbReference type="ChEBI" id="CHEBI:29035"/>
    </cofactor>
</comment>
<dbReference type="GO" id="GO:0046872">
    <property type="term" value="F:metal ion binding"/>
    <property type="evidence" value="ECO:0007669"/>
    <property type="project" value="UniProtKB-KW"/>
</dbReference>
<dbReference type="CDD" id="cd07414">
    <property type="entry name" value="MPP_PP1_PPKL"/>
    <property type="match status" value="1"/>
</dbReference>
<keyword evidence="5" id="KW-0156">Chromatin regulator</keyword>
<comment type="catalytic activity">
    <reaction evidence="8">
        <text>O-phospho-L-seryl-[protein] + H2O = L-seryl-[protein] + phosphate</text>
        <dbReference type="Rhea" id="RHEA:20629"/>
        <dbReference type="Rhea" id="RHEA-COMP:9863"/>
        <dbReference type="Rhea" id="RHEA-COMP:11604"/>
        <dbReference type="ChEBI" id="CHEBI:15377"/>
        <dbReference type="ChEBI" id="CHEBI:29999"/>
        <dbReference type="ChEBI" id="CHEBI:43474"/>
        <dbReference type="ChEBI" id="CHEBI:83421"/>
        <dbReference type="EC" id="3.1.3.16"/>
    </reaction>
</comment>
<reference evidence="14 15" key="1">
    <citation type="submission" date="2018-08" db="EMBL/GenBank/DDBJ databases">
        <authorList>
            <person name="Laetsch R D."/>
            <person name="Stevens L."/>
            <person name="Kumar S."/>
            <person name="Blaxter L. M."/>
        </authorList>
    </citation>
    <scope>NUCLEOTIDE SEQUENCE [LARGE SCALE GENOMIC DNA]</scope>
</reference>
<evidence type="ECO:0000256" key="3">
    <source>
        <dbReference type="ARBA" id="ARBA00022723"/>
    </source>
</evidence>
<evidence type="ECO:0000256" key="12">
    <source>
        <dbReference type="SAM" id="MobiDB-lite"/>
    </source>
</evidence>
<comment type="catalytic activity">
    <reaction evidence="9 11">
        <text>O-phospho-L-threonyl-[protein] + H2O = L-threonyl-[protein] + phosphate</text>
        <dbReference type="Rhea" id="RHEA:47004"/>
        <dbReference type="Rhea" id="RHEA-COMP:11060"/>
        <dbReference type="Rhea" id="RHEA-COMP:11605"/>
        <dbReference type="ChEBI" id="CHEBI:15377"/>
        <dbReference type="ChEBI" id="CHEBI:30013"/>
        <dbReference type="ChEBI" id="CHEBI:43474"/>
        <dbReference type="ChEBI" id="CHEBI:61977"/>
        <dbReference type="EC" id="3.1.3.16"/>
    </reaction>
</comment>
<comment type="subunit">
    <text evidence="10">Interacts with lab-1; the interaction is direct. Interacts with knl-1; the interaction is direct.</text>
</comment>
<feature type="region of interest" description="Disordered" evidence="12">
    <location>
        <begin position="440"/>
        <end position="465"/>
    </location>
</feature>
<evidence type="ECO:0000259" key="13">
    <source>
        <dbReference type="PROSITE" id="PS00125"/>
    </source>
</evidence>
<dbReference type="EMBL" id="UPTC01000152">
    <property type="protein sequence ID" value="VBB26862.1"/>
    <property type="molecule type" value="Genomic_DNA"/>
</dbReference>
<dbReference type="InterPro" id="IPR031675">
    <property type="entry name" value="STPPase_N"/>
</dbReference>
<evidence type="ECO:0000256" key="4">
    <source>
        <dbReference type="ARBA" id="ARBA00022801"/>
    </source>
</evidence>
<evidence type="ECO:0000313" key="15">
    <source>
        <dbReference type="Proteomes" id="UP000276991"/>
    </source>
</evidence>
<keyword evidence="15" id="KW-1185">Reference proteome</keyword>
<dbReference type="InterPro" id="IPR006186">
    <property type="entry name" value="Ser/Thr-sp_prot-phosphatase"/>
</dbReference>
<dbReference type="Pfam" id="PF00149">
    <property type="entry name" value="Metallophos"/>
    <property type="match status" value="1"/>
</dbReference>
<dbReference type="GO" id="GO:0005634">
    <property type="term" value="C:nucleus"/>
    <property type="evidence" value="ECO:0007669"/>
    <property type="project" value="TreeGrafter"/>
</dbReference>
<keyword evidence="3" id="KW-0479">Metal-binding</keyword>
<keyword evidence="4 11" id="KW-0378">Hydrolase</keyword>
<name>A0A498SA10_ACAVI</name>
<dbReference type="Gene3D" id="3.60.21.10">
    <property type="match status" value="1"/>
</dbReference>